<dbReference type="OrthoDB" id="595557at2"/>
<accession>B4SFB8</accession>
<evidence type="ECO:0000259" key="1">
    <source>
        <dbReference type="Pfam" id="PF13701"/>
    </source>
</evidence>
<reference evidence="2 3" key="1">
    <citation type="submission" date="2008-06" db="EMBL/GenBank/DDBJ databases">
        <title>Complete sequence of Pelodictyon phaeoclathratiforme BU-1.</title>
        <authorList>
            <consortium name="US DOE Joint Genome Institute"/>
            <person name="Lucas S."/>
            <person name="Copeland A."/>
            <person name="Lapidus A."/>
            <person name="Glavina del Rio T."/>
            <person name="Dalin E."/>
            <person name="Tice H."/>
            <person name="Bruce D."/>
            <person name="Goodwin L."/>
            <person name="Pitluck S."/>
            <person name="Schmutz J."/>
            <person name="Larimer F."/>
            <person name="Land M."/>
            <person name="Hauser L."/>
            <person name="Kyrpides N."/>
            <person name="Mikhailova N."/>
            <person name="Liu Z."/>
            <person name="Li T."/>
            <person name="Zhao F."/>
            <person name="Overmann J."/>
            <person name="Bryant D.A."/>
            <person name="Richardson P."/>
        </authorList>
    </citation>
    <scope>NUCLEOTIDE SEQUENCE [LARGE SCALE GENOMIC DNA]</scope>
    <source>
        <strain evidence="3">DSM 5477 / BU-1</strain>
    </source>
</reference>
<organism evidence="2 3">
    <name type="scientific">Pelodictyon phaeoclathratiforme (strain DSM 5477 / BU-1)</name>
    <dbReference type="NCBI Taxonomy" id="324925"/>
    <lineage>
        <taxon>Bacteria</taxon>
        <taxon>Pseudomonadati</taxon>
        <taxon>Chlorobiota</taxon>
        <taxon>Chlorobiia</taxon>
        <taxon>Chlorobiales</taxon>
        <taxon>Chlorobiaceae</taxon>
        <taxon>Chlorobium/Pelodictyon group</taxon>
        <taxon>Pelodictyon</taxon>
    </lineage>
</organism>
<feature type="domain" description="Transposase DDE" evidence="1">
    <location>
        <begin position="24"/>
        <end position="430"/>
    </location>
</feature>
<dbReference type="HOGENOM" id="CLU_620664_0_0_10"/>
<sequence>MSKGTKNSRKKDHHISSVGTTNDCITNRAGLTLFATYLQSIQLMPIMDEMFCAMRKNKKGVPVVDLLLQLLCFFMDGTSRHLTQFDQLKKERSYAPLIGCKPEHLASSHAVKRFFGIFSFHQVKLFRYLLQKIFLWRLKIDQPAVIELGIDSMVMDNNDALKREGVEPTYKKVNGFHPVQMNWGRYFVDAVFRVGSDHSNHGQTVEMMIRHIVATIRKEYRVNVPIIIRMDSGFYDQKLFKTCESLHVGYICGGKLYDNVKKAAEENANWSNFNSHNKKEIWEYTEFMCQQETWDLARRTIYSRMIQHDRQLVVPGLGTDSVIVTNIGMGCCLIDELLYQAGAENLLFAHDILGNYHQRGNDELANRAIKNFGEEQLPFKYFYANAAWYFLMLLGNNLFESFKADVSSSVIATTVYADTFRRQLIDTAAQKLFVMAKSL</sequence>
<dbReference type="AlphaFoldDB" id="B4SFB8"/>
<proteinExistence type="predicted"/>
<dbReference type="Proteomes" id="UP000002724">
    <property type="component" value="Chromosome"/>
</dbReference>
<evidence type="ECO:0000313" key="3">
    <source>
        <dbReference type="Proteomes" id="UP000002724"/>
    </source>
</evidence>
<dbReference type="RefSeq" id="WP_012509171.1">
    <property type="nucleotide sequence ID" value="NC_011060.1"/>
</dbReference>
<keyword evidence="3" id="KW-1185">Reference proteome</keyword>
<dbReference type="InterPro" id="IPR047960">
    <property type="entry name" value="Transpos_IS1380"/>
</dbReference>
<gene>
    <name evidence="2" type="ordered locus">Ppha_2533</name>
</gene>
<dbReference type="KEGG" id="pph:Ppha_2533"/>
<dbReference type="InterPro" id="IPR025668">
    <property type="entry name" value="Tnp_DDE_dom"/>
</dbReference>
<evidence type="ECO:0000313" key="2">
    <source>
        <dbReference type="EMBL" id="ACF44697.1"/>
    </source>
</evidence>
<dbReference type="NCBIfam" id="NF033539">
    <property type="entry name" value="transpos_IS1380"/>
    <property type="match status" value="1"/>
</dbReference>
<dbReference type="eggNOG" id="COG3385">
    <property type="taxonomic scope" value="Bacteria"/>
</dbReference>
<dbReference type="Pfam" id="PF13701">
    <property type="entry name" value="DDE_Tnp_1_4"/>
    <property type="match status" value="1"/>
</dbReference>
<protein>
    <recommendedName>
        <fullName evidence="1">Transposase DDE domain-containing protein</fullName>
    </recommendedName>
</protein>
<dbReference type="EMBL" id="CP001110">
    <property type="protein sequence ID" value="ACF44697.1"/>
    <property type="molecule type" value="Genomic_DNA"/>
</dbReference>
<name>B4SFB8_PELPB</name>